<comment type="caution">
    <text evidence="2">The sequence shown here is derived from an EMBL/GenBank/DDBJ whole genome shotgun (WGS) entry which is preliminary data.</text>
</comment>
<feature type="non-terminal residue" evidence="2">
    <location>
        <position position="89"/>
    </location>
</feature>
<dbReference type="InterPro" id="IPR014710">
    <property type="entry name" value="RmlC-like_jellyroll"/>
</dbReference>
<dbReference type="InterPro" id="IPR046457">
    <property type="entry name" value="PMI_typeI_cat"/>
</dbReference>
<evidence type="ECO:0000313" key="3">
    <source>
        <dbReference type="Proteomes" id="UP000815325"/>
    </source>
</evidence>
<evidence type="ECO:0000313" key="2">
    <source>
        <dbReference type="EMBL" id="KAF5825200.1"/>
    </source>
</evidence>
<sequence>MLSLQCQAQNYGWGRPAGTSEVAKLAQLNGSSIDESQPYAELWMGTHPNCPSMICTTGSPLAQWIEAHPDCLGLKVQQRFGRSLPFLFK</sequence>
<proteinExistence type="predicted"/>
<protein>
    <submittedName>
        <fullName evidence="2">Mannose-6-phosphate isomerase</fullName>
    </submittedName>
</protein>
<dbReference type="InterPro" id="IPR011051">
    <property type="entry name" value="RmlC_Cupin_sf"/>
</dbReference>
<accession>A0ABQ7FQW6</accession>
<dbReference type="Proteomes" id="UP000815325">
    <property type="component" value="Unassembled WGS sequence"/>
</dbReference>
<evidence type="ECO:0000259" key="1">
    <source>
        <dbReference type="Pfam" id="PF20511"/>
    </source>
</evidence>
<feature type="domain" description="Phosphomannose isomerase type I catalytic" evidence="1">
    <location>
        <begin position="1"/>
        <end position="89"/>
    </location>
</feature>
<dbReference type="InterPro" id="IPR016305">
    <property type="entry name" value="Mannose-6-P_Isomerase"/>
</dbReference>
<dbReference type="PRINTS" id="PR00714">
    <property type="entry name" value="MAN6PISMRASE"/>
</dbReference>
<dbReference type="SUPFAM" id="SSF51182">
    <property type="entry name" value="RmlC-like cupins"/>
    <property type="match status" value="1"/>
</dbReference>
<dbReference type="EMBL" id="MU074933">
    <property type="protein sequence ID" value="KAF5825200.1"/>
    <property type="molecule type" value="Genomic_DNA"/>
</dbReference>
<keyword evidence="3" id="KW-1185">Reference proteome</keyword>
<name>A0ABQ7FQW6_DUNSA</name>
<dbReference type="PANTHER" id="PTHR10309">
    <property type="entry name" value="MANNOSE-6-PHOSPHATE ISOMERASE"/>
    <property type="match status" value="1"/>
</dbReference>
<gene>
    <name evidence="2" type="ORF">DUNSADRAFT_13780</name>
</gene>
<reference evidence="2" key="1">
    <citation type="submission" date="2017-08" db="EMBL/GenBank/DDBJ databases">
        <authorList>
            <person name="Polle J.E."/>
            <person name="Barry K."/>
            <person name="Cushman J."/>
            <person name="Schmutz J."/>
            <person name="Tran D."/>
            <person name="Hathwaick L.T."/>
            <person name="Yim W.C."/>
            <person name="Jenkins J."/>
            <person name="Mckie-Krisberg Z.M."/>
            <person name="Prochnik S."/>
            <person name="Lindquist E."/>
            <person name="Dockter R.B."/>
            <person name="Adam C."/>
            <person name="Molina H."/>
            <person name="Bunkerborg J."/>
            <person name="Jin E."/>
            <person name="Buchheim M."/>
            <person name="Magnuson J."/>
        </authorList>
    </citation>
    <scope>NUCLEOTIDE SEQUENCE</scope>
    <source>
        <strain evidence="2">CCAP 19/18</strain>
    </source>
</reference>
<dbReference type="GO" id="GO:0016853">
    <property type="term" value="F:isomerase activity"/>
    <property type="evidence" value="ECO:0007669"/>
    <property type="project" value="UniProtKB-KW"/>
</dbReference>
<keyword evidence="2" id="KW-0413">Isomerase</keyword>
<organism evidence="2 3">
    <name type="scientific">Dunaliella salina</name>
    <name type="common">Green alga</name>
    <name type="synonym">Protococcus salinus</name>
    <dbReference type="NCBI Taxonomy" id="3046"/>
    <lineage>
        <taxon>Eukaryota</taxon>
        <taxon>Viridiplantae</taxon>
        <taxon>Chlorophyta</taxon>
        <taxon>core chlorophytes</taxon>
        <taxon>Chlorophyceae</taxon>
        <taxon>CS clade</taxon>
        <taxon>Chlamydomonadales</taxon>
        <taxon>Dunaliellaceae</taxon>
        <taxon>Dunaliella</taxon>
    </lineage>
</organism>
<dbReference type="Pfam" id="PF20511">
    <property type="entry name" value="PMI_typeI_cat"/>
    <property type="match status" value="1"/>
</dbReference>
<dbReference type="PANTHER" id="PTHR10309:SF0">
    <property type="entry name" value="MANNOSE-6-PHOSPHATE ISOMERASE"/>
    <property type="match status" value="1"/>
</dbReference>
<dbReference type="Gene3D" id="2.60.120.10">
    <property type="entry name" value="Jelly Rolls"/>
    <property type="match status" value="1"/>
</dbReference>